<dbReference type="RefSeq" id="WP_120274530.1">
    <property type="nucleotide sequence ID" value="NZ_RAPN01000002.1"/>
</dbReference>
<proteinExistence type="predicted"/>
<evidence type="ECO:0000259" key="1">
    <source>
        <dbReference type="Pfam" id="PF04965"/>
    </source>
</evidence>
<comment type="caution">
    <text evidence="2">The sequence shown here is derived from an EMBL/GenBank/DDBJ whole genome shotgun (WGS) entry which is preliminary data.</text>
</comment>
<sequence length="141" mass="16160">MARIKVEENTFLGRGWSFPPAFSRGGYGVDMVDNEEDIRQSLIILLSTAKGERVMQPDYGANMDELLFERLSVSVAQRMTARIEKAILFFEPRVKVDDVNFKLDAENGMVEIRIDYTVIATNNRRNIVYPYYLNEGTDIAQ</sequence>
<reference evidence="2 3" key="1">
    <citation type="submission" date="2018-09" db="EMBL/GenBank/DDBJ databases">
        <title>Genomic Encyclopedia of Archaeal and Bacterial Type Strains, Phase II (KMG-II): from individual species to whole genera.</title>
        <authorList>
            <person name="Goeker M."/>
        </authorList>
    </citation>
    <scope>NUCLEOTIDE SEQUENCE [LARGE SCALE GENOMIC DNA]</scope>
    <source>
        <strain evidence="2 3">DSM 27148</strain>
    </source>
</reference>
<accession>A0A419VYR5</accession>
<name>A0A419VYR5_9BACT</name>
<evidence type="ECO:0000313" key="2">
    <source>
        <dbReference type="EMBL" id="RKD88362.1"/>
    </source>
</evidence>
<dbReference type="AlphaFoldDB" id="A0A419VYR5"/>
<dbReference type="Gene3D" id="3.10.450.40">
    <property type="match status" value="1"/>
</dbReference>
<evidence type="ECO:0000313" key="3">
    <source>
        <dbReference type="Proteomes" id="UP000283387"/>
    </source>
</evidence>
<feature type="domain" description="IraD/Gp25-like" evidence="1">
    <location>
        <begin position="33"/>
        <end position="122"/>
    </location>
</feature>
<dbReference type="SUPFAM" id="SSF160719">
    <property type="entry name" value="gpW/gp25-like"/>
    <property type="match status" value="1"/>
</dbReference>
<dbReference type="InterPro" id="IPR007048">
    <property type="entry name" value="IraD/Gp25-like"/>
</dbReference>
<protein>
    <recommendedName>
        <fullName evidence="1">IraD/Gp25-like domain-containing protein</fullName>
    </recommendedName>
</protein>
<keyword evidence="3" id="KW-1185">Reference proteome</keyword>
<dbReference type="OrthoDB" id="9802846at2"/>
<dbReference type="Proteomes" id="UP000283387">
    <property type="component" value="Unassembled WGS sequence"/>
</dbReference>
<gene>
    <name evidence="2" type="ORF">BC643_3511</name>
</gene>
<organism evidence="2 3">
    <name type="scientific">Mangrovibacterium diazotrophicum</name>
    <dbReference type="NCBI Taxonomy" id="1261403"/>
    <lineage>
        <taxon>Bacteria</taxon>
        <taxon>Pseudomonadati</taxon>
        <taxon>Bacteroidota</taxon>
        <taxon>Bacteroidia</taxon>
        <taxon>Marinilabiliales</taxon>
        <taxon>Prolixibacteraceae</taxon>
        <taxon>Mangrovibacterium</taxon>
    </lineage>
</organism>
<dbReference type="Pfam" id="PF04965">
    <property type="entry name" value="GPW_gp25"/>
    <property type="match status" value="1"/>
</dbReference>
<dbReference type="EMBL" id="RAPN01000002">
    <property type="protein sequence ID" value="RKD88362.1"/>
    <property type="molecule type" value="Genomic_DNA"/>
</dbReference>